<name>A0A6J7IG19_9ZZZZ</name>
<evidence type="ECO:0000313" key="1">
    <source>
        <dbReference type="EMBL" id="CAB4930118.1"/>
    </source>
</evidence>
<dbReference type="EMBL" id="CAFBNG010000002">
    <property type="protein sequence ID" value="CAB4930118.1"/>
    <property type="molecule type" value="Genomic_DNA"/>
</dbReference>
<organism evidence="1">
    <name type="scientific">freshwater metagenome</name>
    <dbReference type="NCBI Taxonomy" id="449393"/>
    <lineage>
        <taxon>unclassified sequences</taxon>
        <taxon>metagenomes</taxon>
        <taxon>ecological metagenomes</taxon>
    </lineage>
</organism>
<protein>
    <submittedName>
        <fullName evidence="1">Unannotated protein</fullName>
    </submittedName>
</protein>
<gene>
    <name evidence="1" type="ORF">UFOPK3774_00016</name>
</gene>
<dbReference type="InterPro" id="IPR042257">
    <property type="entry name" value="DGOK_C"/>
</dbReference>
<dbReference type="GO" id="GO:0008671">
    <property type="term" value="F:2-dehydro-3-deoxygalactonokinase activity"/>
    <property type="evidence" value="ECO:0007669"/>
    <property type="project" value="InterPro"/>
</dbReference>
<reference evidence="1" key="1">
    <citation type="submission" date="2020-05" db="EMBL/GenBank/DDBJ databases">
        <authorList>
            <person name="Chiriac C."/>
            <person name="Salcher M."/>
            <person name="Ghai R."/>
            <person name="Kavagutti S V."/>
        </authorList>
    </citation>
    <scope>NUCLEOTIDE SEQUENCE</scope>
</reference>
<dbReference type="AlphaFoldDB" id="A0A6J7IG19"/>
<dbReference type="Gene3D" id="3.30.420.310">
    <property type="entry name" value="2-keto-3-deoxy-galactonokinase, C-terminal domain"/>
    <property type="match status" value="1"/>
</dbReference>
<dbReference type="GO" id="GO:0034194">
    <property type="term" value="P:D-galactonate catabolic process"/>
    <property type="evidence" value="ECO:0007669"/>
    <property type="project" value="InterPro"/>
</dbReference>
<accession>A0A6J7IG19</accession>
<dbReference type="Gene3D" id="3.30.420.300">
    <property type="entry name" value="2-keto-3-deoxy-galactonokinase, substrate binding domain"/>
    <property type="match status" value="1"/>
</dbReference>
<dbReference type="InterPro" id="IPR007729">
    <property type="entry name" value="DGOK"/>
</dbReference>
<dbReference type="InterPro" id="IPR042258">
    <property type="entry name" value="DGOK_N"/>
</dbReference>
<sequence length="296" mass="32230">MTIRIGLDWGTSSLRAWRIADGQITDARQFPLGVRKIAAGTHAQVLHEHIGDWINEAEIIIGAGMVGSTFGWYEVPYLEMPLGLDDICSKAVEVPNGIKRSDGSTLPVKIISGVKKNSAGEFDVMRGEESQVLSLGIEEGTVVLPGTHSKWIAIKGGKIVDFRSYFTGELFNLLVKESSITQAISEGKHTKTLGNEAFIAALKTPGSELTHEIFATRARWLMGGKIDDNREHLSGLIIGAEIQAAITHFRDKHVHIIANVELADIYEKALAEFGISATKIADSLTLKVFNRTAELA</sequence>
<proteinExistence type="predicted"/>
<dbReference type="Pfam" id="PF05035">
    <property type="entry name" value="DGOK"/>
    <property type="match status" value="1"/>
</dbReference>